<evidence type="ECO:0000256" key="3">
    <source>
        <dbReference type="ARBA" id="ARBA00008295"/>
    </source>
</evidence>
<feature type="transmembrane region" description="Helical" evidence="10">
    <location>
        <begin position="6"/>
        <end position="25"/>
    </location>
</feature>
<sequence>MEVRETQIWGFLLTVLGWIFIACSLAMEGWKVAAAGGQGGSSVVYITWYWSSLWRTCTTSSNAVSNCYDFPVLWSVENNVQIVRALLMGGVAIGILGFILSLVGMECTYIGGKEKEKNRAIFIGSLCHTTSGLLSAAGYAVYARNITAEFFNPSFELKFDLGTPLFVGWAGSIFQFTGGLLYMISIYKLWSLDRRTIEDTVPAEEAVALHSIPTNISNSSDLPSKVSTVSELSLKSSSTLSSVSHKSHHLSKA</sequence>
<keyword evidence="5" id="KW-1003">Cell membrane</keyword>
<dbReference type="GeneID" id="108272376"/>
<accession>A0A0B5H682</accession>
<dbReference type="EMBL" id="KM870794">
    <property type="protein sequence ID" value="AJF34908.1"/>
    <property type="molecule type" value="mRNA"/>
</dbReference>
<dbReference type="OMA" id="CTMAMEY"/>
<comment type="subcellular location">
    <subcellularLocation>
        <location evidence="1">Cell junction</location>
        <location evidence="1">Tight junction</location>
    </subcellularLocation>
    <subcellularLocation>
        <location evidence="2">Cell membrane</location>
        <topology evidence="2">Multi-pass membrane protein</topology>
    </subcellularLocation>
</comment>
<evidence type="ECO:0000256" key="2">
    <source>
        <dbReference type="ARBA" id="ARBA00004651"/>
    </source>
</evidence>
<evidence type="ECO:0000256" key="5">
    <source>
        <dbReference type="ARBA" id="ARBA00022475"/>
    </source>
</evidence>
<dbReference type="Proteomes" id="UP000221080">
    <property type="component" value="Chromosome 12"/>
</dbReference>
<evidence type="ECO:0000256" key="4">
    <source>
        <dbReference type="ARBA" id="ARBA00022427"/>
    </source>
</evidence>
<dbReference type="GeneTree" id="ENSGT00940000166422"/>
<keyword evidence="8 10" id="KW-1133">Transmembrane helix</keyword>
<feature type="transmembrane region" description="Helical" evidence="10">
    <location>
        <begin position="82"/>
        <end position="108"/>
    </location>
</feature>
<keyword evidence="6 10" id="KW-0812">Transmembrane</keyword>
<evidence type="ECO:0000256" key="8">
    <source>
        <dbReference type="ARBA" id="ARBA00022989"/>
    </source>
</evidence>
<evidence type="ECO:0000256" key="7">
    <source>
        <dbReference type="ARBA" id="ARBA00022949"/>
    </source>
</evidence>
<feature type="transmembrane region" description="Helical" evidence="10">
    <location>
        <begin position="162"/>
        <end position="184"/>
    </location>
</feature>
<evidence type="ECO:0000256" key="10">
    <source>
        <dbReference type="SAM" id="Phobius"/>
    </source>
</evidence>
<organism evidence="11">
    <name type="scientific">Ictalurus punctatus</name>
    <name type="common">Channel catfish</name>
    <name type="synonym">Silurus punctatus</name>
    <dbReference type="NCBI Taxonomy" id="7998"/>
    <lineage>
        <taxon>Eukaryota</taxon>
        <taxon>Metazoa</taxon>
        <taxon>Chordata</taxon>
        <taxon>Craniata</taxon>
        <taxon>Vertebrata</taxon>
        <taxon>Euteleostomi</taxon>
        <taxon>Actinopterygii</taxon>
        <taxon>Neopterygii</taxon>
        <taxon>Teleostei</taxon>
        <taxon>Ostariophysi</taxon>
        <taxon>Siluriformes</taxon>
        <taxon>Ictaluridae</taxon>
        <taxon>Ictalurus</taxon>
    </lineage>
</organism>
<dbReference type="GO" id="GO:0005923">
    <property type="term" value="C:bicellular tight junction"/>
    <property type="evidence" value="ECO:0007669"/>
    <property type="project" value="UniProtKB-SubCell"/>
</dbReference>
<reference evidence="13" key="1">
    <citation type="journal article" date="2012" name="BMC Genomics">
        <title>Efficient assembly and annotation of the transcriptome of catfish by RNA-Seq analysis of a doubled haploid homozygote.</title>
        <authorList>
            <person name="Liu S."/>
            <person name="Zhang Y."/>
            <person name="Zhou Z."/>
            <person name="Waldbieser G."/>
            <person name="Sun F."/>
            <person name="Lu J."/>
            <person name="Zhang J."/>
            <person name="Jiang Y."/>
            <person name="Zhang H."/>
            <person name="Wang X."/>
            <person name="Rajendran K.V."/>
            <person name="Khoo L."/>
            <person name="Kucuktas H."/>
            <person name="Peatman E."/>
            <person name="Liu Z."/>
        </authorList>
    </citation>
    <scope>NUCLEOTIDE SEQUENCE</scope>
</reference>
<feature type="transmembrane region" description="Helical" evidence="10">
    <location>
        <begin position="120"/>
        <end position="142"/>
    </location>
</feature>
<dbReference type="PRINTS" id="PR01077">
    <property type="entry name" value="CLAUDIN"/>
</dbReference>
<dbReference type="InterPro" id="IPR006187">
    <property type="entry name" value="Claudin"/>
</dbReference>
<protein>
    <submittedName>
        <fullName evidence="11 13">Claudin 10e</fullName>
    </submittedName>
</protein>
<reference evidence="13" key="4">
    <citation type="submission" date="2025-04" db="UniProtKB">
        <authorList>
            <consortium name="RefSeq"/>
        </authorList>
    </citation>
    <scope>IDENTIFICATION</scope>
</reference>
<proteinExistence type="evidence at transcript level"/>
<comment type="similarity">
    <text evidence="3">Belongs to the claudin family.</text>
</comment>
<dbReference type="Pfam" id="PF00822">
    <property type="entry name" value="PMP22_Claudin"/>
    <property type="match status" value="1"/>
</dbReference>
<reference evidence="11 13" key="2">
    <citation type="journal article" date="2015" name="Comp. Biochem. Physiol. Part D Genomics Proteomics">
        <title>Claudin multigene family in channel catfish and their expression profiles in response to bacterial infection and hypoxia as revealed by meta-analysis of RNA-Seq datasets.</title>
        <authorList>
            <person name="Sun L."/>
            <person name="Liu S."/>
            <person name="Bao L."/>
            <person name="Li Y."/>
            <person name="Feng J."/>
            <person name="Liu Z."/>
        </authorList>
    </citation>
    <scope>NUCLEOTIDE SEQUENCE</scope>
</reference>
<dbReference type="GO" id="GO:0005198">
    <property type="term" value="F:structural molecule activity"/>
    <property type="evidence" value="ECO:0007669"/>
    <property type="project" value="InterPro"/>
</dbReference>
<keyword evidence="9 10" id="KW-0472">Membrane</keyword>
<keyword evidence="4" id="KW-0796">Tight junction</keyword>
<evidence type="ECO:0000256" key="9">
    <source>
        <dbReference type="ARBA" id="ARBA00023136"/>
    </source>
</evidence>
<evidence type="ECO:0000256" key="6">
    <source>
        <dbReference type="ARBA" id="ARBA00022692"/>
    </source>
</evidence>
<dbReference type="Gene3D" id="1.20.140.150">
    <property type="match status" value="1"/>
</dbReference>
<dbReference type="PROSITE" id="PS51257">
    <property type="entry name" value="PROKAR_LIPOPROTEIN"/>
    <property type="match status" value="1"/>
</dbReference>
<evidence type="ECO:0000256" key="1">
    <source>
        <dbReference type="ARBA" id="ARBA00004435"/>
    </source>
</evidence>
<dbReference type="CTD" id="556021"/>
<dbReference type="RefSeq" id="NP_001316206.1">
    <property type="nucleotide sequence ID" value="NM_001329277.1"/>
</dbReference>
<dbReference type="OrthoDB" id="8909271at2759"/>
<gene>
    <name evidence="11" type="primary">CLDN10e</name>
    <name evidence="13" type="synonym">cldn10e</name>
    <name evidence="13" type="synonym">si:busm1-52i16.2</name>
</gene>
<dbReference type="AlphaFoldDB" id="A0A0B5H682"/>
<evidence type="ECO:0000313" key="11">
    <source>
        <dbReference type="EMBL" id="AJF34908.1"/>
    </source>
</evidence>
<dbReference type="PANTHER" id="PTHR12002">
    <property type="entry name" value="CLAUDIN"/>
    <property type="match status" value="1"/>
</dbReference>
<evidence type="ECO:0000313" key="12">
    <source>
        <dbReference type="Proteomes" id="UP000221080"/>
    </source>
</evidence>
<dbReference type="STRING" id="7998.ENSIPUP00000016526"/>
<evidence type="ECO:0000313" key="13">
    <source>
        <dbReference type="RefSeq" id="NP_001316206.1"/>
    </source>
</evidence>
<dbReference type="KEGG" id="ipu:108272376"/>
<keyword evidence="12" id="KW-1185">Reference proteome</keyword>
<dbReference type="GO" id="GO:0005886">
    <property type="term" value="C:plasma membrane"/>
    <property type="evidence" value="ECO:0007669"/>
    <property type="project" value="UniProtKB-SubCell"/>
</dbReference>
<reference evidence="12" key="3">
    <citation type="journal article" date="2016" name="Nat. Commun.">
        <title>The channel catfish genome sequence provides insights into the evolution of scale formation in teleosts.</title>
        <authorList>
            <person name="Liu Z."/>
            <person name="Liu S."/>
            <person name="Yao J."/>
            <person name="Bao L."/>
            <person name="Zhang J."/>
            <person name="Li Y."/>
            <person name="Jiang C."/>
            <person name="Sun L."/>
            <person name="Wang R."/>
            <person name="Zhang Y."/>
            <person name="Zhou T."/>
            <person name="Zeng Q."/>
            <person name="Fu Q."/>
            <person name="Gao S."/>
            <person name="Li N."/>
            <person name="Koren S."/>
            <person name="Jiang Y."/>
            <person name="Zimin A."/>
            <person name="Xu P."/>
            <person name="Phillippy A.M."/>
            <person name="Geng X."/>
            <person name="Song L."/>
            <person name="Sun F."/>
            <person name="Li C."/>
            <person name="Wang X."/>
            <person name="Chen A."/>
            <person name="Jin Y."/>
            <person name="Yuan Z."/>
            <person name="Yang Y."/>
            <person name="Tan S."/>
            <person name="Peatman E."/>
            <person name="Lu J."/>
            <person name="Qin Z."/>
            <person name="Dunham R."/>
            <person name="Li Z."/>
            <person name="Sonstegard T."/>
            <person name="Feng J."/>
            <person name="Danzmann R.G."/>
            <person name="Schroeder S."/>
            <person name="Scheffler B."/>
            <person name="Duke M.V."/>
            <person name="Ballard L."/>
            <person name="Kucuktas H."/>
            <person name="Kaltenboeck L."/>
            <person name="Liu H."/>
            <person name="Armbruster J."/>
            <person name="Xie Y."/>
            <person name="Kirby M.L."/>
            <person name="Tian Y."/>
            <person name="Flanagan M.E."/>
            <person name="Mu W."/>
            <person name="Waldbieser G.C."/>
        </authorList>
    </citation>
    <scope>NUCLEOTIDE SEQUENCE [LARGE SCALE GENOMIC DNA]</scope>
    <source>
        <strain evidence="12">SDA103</strain>
    </source>
</reference>
<dbReference type="InterPro" id="IPR004031">
    <property type="entry name" value="PMP22/EMP/MP20/Claudin"/>
</dbReference>
<name>A0A0B5H682_ICTPU</name>
<keyword evidence="7" id="KW-0965">Cell junction</keyword>